<dbReference type="OrthoDB" id="280897at2"/>
<organism evidence="2 3">
    <name type="scientific">Dinghuibacter silviterrae</name>
    <dbReference type="NCBI Taxonomy" id="1539049"/>
    <lineage>
        <taxon>Bacteria</taxon>
        <taxon>Pseudomonadati</taxon>
        <taxon>Bacteroidota</taxon>
        <taxon>Chitinophagia</taxon>
        <taxon>Chitinophagales</taxon>
        <taxon>Chitinophagaceae</taxon>
        <taxon>Dinghuibacter</taxon>
    </lineage>
</organism>
<comment type="caution">
    <text evidence="2">The sequence shown here is derived from an EMBL/GenBank/DDBJ whole genome shotgun (WGS) entry which is preliminary data.</text>
</comment>
<evidence type="ECO:0000256" key="1">
    <source>
        <dbReference type="SAM" id="SignalP"/>
    </source>
</evidence>
<protein>
    <submittedName>
        <fullName evidence="2">Uncharacterized protein</fullName>
    </submittedName>
</protein>
<dbReference type="RefSeq" id="WP_133991841.1">
    <property type="nucleotide sequence ID" value="NZ_SODV01000001.1"/>
</dbReference>
<evidence type="ECO:0000313" key="3">
    <source>
        <dbReference type="Proteomes" id="UP000294498"/>
    </source>
</evidence>
<keyword evidence="1" id="KW-0732">Signal</keyword>
<proteinExistence type="predicted"/>
<dbReference type="Proteomes" id="UP000294498">
    <property type="component" value="Unassembled WGS sequence"/>
</dbReference>
<dbReference type="EMBL" id="SODV01000001">
    <property type="protein sequence ID" value="TDX00339.1"/>
    <property type="molecule type" value="Genomic_DNA"/>
</dbReference>
<sequence length="586" mass="63636">MKAHNHLTIAGVVLLLYACSNPPSAPSAAYSYVHLPADALPTCTVPLDSFKTWFRDGKVAKNGFVTPAGSDTFGHLDNCEFYQWSERMFLWITSPDSGTSGTVMQSPVFYTVSPPDSTGARHLIKHEPGQLLRATSNLQKDGPDRLPLFRAKNGRLYEVVVHKPGEKVMVKNQLGKAVELGSVEKGANGIVLFRDKTGKPVEQPKPLLGLRNPAEVLQEFQTANGPVFVDANGRQVDSEAGQATGDVLMSQNGSLVYYITMVNNMYAYFLTAVNKKYHYMAGNQFPTTIPEMDSIIAFARINGYPITADTNALAMEIKTSWVIADSLTDTSRYVIIDAIVPTYDKVSSTLWVPKSEKKVRLALTGIHVVGSVAGHPEMIWATFEHESNTPNAAYQYIDKNSQVQTVPADTGTGWLFNGNASAPASTFNISHMIANGDTIIANAGQTISPSNTLQEYPWGTAMHTVPNQQDTSASASNTEIISINNSIRDMIPVGDVRKNYLLIGATWTFGGTPPNGAIYPADSTSGGAIGTSLIANSTMETYFQSDTTTCFTCHQSLDPSRLSHVFRKLQPLPVPAPGKNTGMRHY</sequence>
<dbReference type="AlphaFoldDB" id="A0A4R8DQW2"/>
<reference evidence="2 3" key="1">
    <citation type="submission" date="2019-03" db="EMBL/GenBank/DDBJ databases">
        <title>Genomic Encyclopedia of Type Strains, Phase IV (KMG-IV): sequencing the most valuable type-strain genomes for metagenomic binning, comparative biology and taxonomic classification.</title>
        <authorList>
            <person name="Goeker M."/>
        </authorList>
    </citation>
    <scope>NUCLEOTIDE SEQUENCE [LARGE SCALE GENOMIC DNA]</scope>
    <source>
        <strain evidence="2 3">DSM 100059</strain>
    </source>
</reference>
<gene>
    <name evidence="2" type="ORF">EDB95_1360</name>
</gene>
<feature type="signal peptide" evidence="1">
    <location>
        <begin position="1"/>
        <end position="25"/>
    </location>
</feature>
<feature type="chain" id="PRO_5020675185" evidence="1">
    <location>
        <begin position="26"/>
        <end position="586"/>
    </location>
</feature>
<dbReference type="PROSITE" id="PS51257">
    <property type="entry name" value="PROKAR_LIPOPROTEIN"/>
    <property type="match status" value="1"/>
</dbReference>
<evidence type="ECO:0000313" key="2">
    <source>
        <dbReference type="EMBL" id="TDX00339.1"/>
    </source>
</evidence>
<name>A0A4R8DQW2_9BACT</name>
<keyword evidence="3" id="KW-1185">Reference proteome</keyword>
<accession>A0A4R8DQW2</accession>